<dbReference type="InterPro" id="IPR027954">
    <property type="entry name" value="Transcobalamin-like_C"/>
</dbReference>
<keyword evidence="3" id="KW-0406">Ion transport</keyword>
<dbReference type="PANTHER" id="PTHR10559:SF13">
    <property type="entry name" value="TRANSCOBALAMIN-1"/>
    <property type="match status" value="1"/>
</dbReference>
<feature type="disulfide bond" evidence="8">
    <location>
        <begin position="26"/>
        <end position="260"/>
    </location>
</feature>
<organism evidence="11 12">
    <name type="scientific">Bos indicus x Bos taurus</name>
    <name type="common">Hybrid cattle</name>
    <dbReference type="NCBI Taxonomy" id="30522"/>
    <lineage>
        <taxon>Eukaryota</taxon>
        <taxon>Metazoa</taxon>
        <taxon>Chordata</taxon>
        <taxon>Craniata</taxon>
        <taxon>Vertebrata</taxon>
        <taxon>Euteleostomi</taxon>
        <taxon>Mammalia</taxon>
        <taxon>Eutheria</taxon>
        <taxon>Laurasiatheria</taxon>
        <taxon>Artiodactyla</taxon>
        <taxon>Ruminantia</taxon>
        <taxon>Pecora</taxon>
        <taxon>Bovidae</taxon>
        <taxon>Bovinae</taxon>
        <taxon>Bos</taxon>
    </lineage>
</organism>
<keyword evidence="4" id="KW-0964">Secreted</keyword>
<feature type="signal peptide" evidence="9">
    <location>
        <begin position="1"/>
        <end position="23"/>
    </location>
</feature>
<dbReference type="AlphaFoldDB" id="A0A4W2IBR6"/>
<evidence type="ECO:0000256" key="8">
    <source>
        <dbReference type="PIRSR" id="PIRSR602157-2"/>
    </source>
</evidence>
<evidence type="ECO:0000313" key="12">
    <source>
        <dbReference type="Proteomes" id="UP000429181"/>
    </source>
</evidence>
<feature type="binding site" evidence="7">
    <location>
        <position position="186"/>
    </location>
    <ligand>
        <name>cyanocob(III)alamin</name>
        <dbReference type="ChEBI" id="CHEBI:17439"/>
    </ligand>
</feature>
<evidence type="ECO:0000256" key="6">
    <source>
        <dbReference type="ARBA" id="ARBA00023285"/>
    </source>
</evidence>
<dbReference type="GO" id="GO:0005615">
    <property type="term" value="C:extracellular space"/>
    <property type="evidence" value="ECO:0007669"/>
    <property type="project" value="TreeGrafter"/>
</dbReference>
<keyword evidence="3" id="KW-0171">Cobalt transport</keyword>
<dbReference type="Gene3D" id="1.50.10.20">
    <property type="match status" value="1"/>
</dbReference>
<keyword evidence="8" id="KW-1015">Disulfide bond</keyword>
<dbReference type="Proteomes" id="UP000429181">
    <property type="component" value="Chromosome 15"/>
</dbReference>
<keyword evidence="6 7" id="KW-0170">Cobalt</keyword>
<evidence type="ECO:0000256" key="9">
    <source>
        <dbReference type="SAM" id="SignalP"/>
    </source>
</evidence>
<name>A0A4W2IBR6_BOBOX</name>
<feature type="disulfide bond" evidence="8">
    <location>
        <begin position="155"/>
        <end position="197"/>
    </location>
</feature>
<reference evidence="11 12" key="1">
    <citation type="submission" date="2018-11" db="EMBL/GenBank/DDBJ databases">
        <title>Haplotype-resolved cattle genomes.</title>
        <authorList>
            <person name="Low W.Y."/>
            <person name="Tearle R."/>
            <person name="Bickhart D.M."/>
            <person name="Rosen B.D."/>
            <person name="Koren S."/>
            <person name="Rhie A."/>
            <person name="Hiendleder S."/>
            <person name="Phillippy A.M."/>
            <person name="Smith T.P.L."/>
            <person name="Williams J.L."/>
        </authorList>
    </citation>
    <scope>NUCLEOTIDE SEQUENCE [LARGE SCALE GENOMIC DNA]</scope>
</reference>
<gene>
    <name evidence="11" type="primary">TCN1</name>
</gene>
<evidence type="ECO:0000313" key="11">
    <source>
        <dbReference type="Ensembl" id="ENSBIXP00005042789.1"/>
    </source>
</evidence>
<dbReference type="Pfam" id="PF01122">
    <property type="entry name" value="Cobalamin_bind"/>
    <property type="match status" value="1"/>
</dbReference>
<dbReference type="GO" id="GO:0031419">
    <property type="term" value="F:cobalamin binding"/>
    <property type="evidence" value="ECO:0007669"/>
    <property type="project" value="InterPro"/>
</dbReference>
<feature type="binding site" evidence="7">
    <location>
        <begin position="396"/>
        <end position="398"/>
    </location>
    <ligand>
        <name>cyanocob(III)alamin</name>
        <dbReference type="ChEBI" id="CHEBI:17439"/>
    </ligand>
</feature>
<feature type="binding site" evidence="7">
    <location>
        <position position="284"/>
    </location>
    <ligand>
        <name>cyanocob(III)alamin</name>
        <dbReference type="ChEBI" id="CHEBI:17439"/>
    </ligand>
</feature>
<comment type="similarity">
    <text evidence="2">Belongs to the eukaryotic cobalamin transport proteins family.</text>
</comment>
<feature type="binding site" evidence="7">
    <location>
        <begin position="379"/>
        <end position="380"/>
    </location>
    <ligand>
        <name>cyanocob(III)alamin</name>
        <dbReference type="ChEBI" id="CHEBI:17439"/>
    </ligand>
</feature>
<proteinExistence type="inferred from homology"/>
<dbReference type="InterPro" id="IPR051588">
    <property type="entry name" value="Cobalamin_Transport"/>
</dbReference>
<dbReference type="PROSITE" id="PS00468">
    <property type="entry name" value="COBALAMIN_BINDING"/>
    <property type="match status" value="1"/>
</dbReference>
<accession>A0A4W2IBR6</accession>
<dbReference type="GO" id="GO:0006824">
    <property type="term" value="P:cobalt ion transport"/>
    <property type="evidence" value="ECO:0007669"/>
    <property type="project" value="UniProtKB-KW"/>
</dbReference>
<evidence type="ECO:0000256" key="2">
    <source>
        <dbReference type="ARBA" id="ARBA00006449"/>
    </source>
</evidence>
<keyword evidence="5 9" id="KW-0732">Signal</keyword>
<dbReference type="PANTHER" id="PTHR10559">
    <property type="entry name" value="TRANSCOBALAMIN-1/GASTRIC INTRINSIC FACTOR"/>
    <property type="match status" value="1"/>
</dbReference>
<feature type="binding site" evidence="7">
    <location>
        <position position="236"/>
    </location>
    <ligand>
        <name>cyanocob(III)alamin</name>
        <dbReference type="ChEBI" id="CHEBI:17439"/>
    </ligand>
</feature>
<dbReference type="Ensembl" id="ENSBIXT00005051949.1">
    <property type="protein sequence ID" value="ENSBIXP00005042789.1"/>
    <property type="gene ID" value="ENSBIXG00005026319.1"/>
</dbReference>
<reference evidence="11" key="2">
    <citation type="submission" date="2025-08" db="UniProtKB">
        <authorList>
            <consortium name="Ensembl"/>
        </authorList>
    </citation>
    <scope>IDENTIFICATION</scope>
</reference>
<evidence type="ECO:0000256" key="3">
    <source>
        <dbReference type="ARBA" id="ARBA00022426"/>
    </source>
</evidence>
<dbReference type="Pfam" id="PF14478">
    <property type="entry name" value="DUF4430"/>
    <property type="match status" value="1"/>
</dbReference>
<evidence type="ECO:0000256" key="1">
    <source>
        <dbReference type="ARBA" id="ARBA00004613"/>
    </source>
</evidence>
<evidence type="ECO:0000259" key="10">
    <source>
        <dbReference type="Pfam" id="PF14478"/>
    </source>
</evidence>
<evidence type="ECO:0000256" key="5">
    <source>
        <dbReference type="ARBA" id="ARBA00022729"/>
    </source>
</evidence>
<dbReference type="InterPro" id="IPR002157">
    <property type="entry name" value="Cbl-bd_prot"/>
</dbReference>
<protein>
    <submittedName>
        <fullName evidence="11">Transcobalamin 1</fullName>
    </submittedName>
</protein>
<evidence type="ECO:0000256" key="4">
    <source>
        <dbReference type="ARBA" id="ARBA00022525"/>
    </source>
</evidence>
<dbReference type="Gene3D" id="2.170.130.30">
    <property type="match status" value="1"/>
</dbReference>
<dbReference type="GO" id="GO:0015889">
    <property type="term" value="P:cobalamin transport"/>
    <property type="evidence" value="ECO:0007669"/>
    <property type="project" value="InterPro"/>
</dbReference>
<evidence type="ECO:0000256" key="7">
    <source>
        <dbReference type="PIRSR" id="PIRSR602157-1"/>
    </source>
</evidence>
<feature type="domain" description="Transcobalamin-like C-terminal" evidence="10">
    <location>
        <begin position="349"/>
        <end position="408"/>
    </location>
</feature>
<feature type="binding site" evidence="7">
    <location>
        <begin position="142"/>
        <end position="146"/>
    </location>
    <ligand>
        <name>cyanocob(III)alamin</name>
        <dbReference type="ChEBI" id="CHEBI:17439"/>
    </ligand>
</feature>
<feature type="chain" id="PRO_5021480022" evidence="9">
    <location>
        <begin position="24"/>
        <end position="495"/>
    </location>
</feature>
<keyword evidence="3" id="KW-0813">Transport</keyword>
<comment type="subcellular location">
    <subcellularLocation>
        <location evidence="1">Secreted</location>
    </subcellularLocation>
</comment>
<sequence length="495" mass="55300">MRPAGQLPLTGLLFFSLIPSQLCQICVVNETNFWRLEPLINTMLNANYTKGTLGLNVLLTLRLVGIKNQSLEQQLSQQIKEDINSGEMELTSGELALGILGLGACENQDEEFIRGARLVSKLEAKFQAEIQNMEAHDGNPLTNYYQLSLALLALCLFNGSYSVTSVTCYFTPENKNYYFGDQFSVDTGAMAVLALTCVQKNTQKNMDMNAEGKISNYVASLANKIQAERKQGLFGNIFSTGEAMQALFVSSDYYKNEANCRETLRAVFDNISRGAFYLPITAAQILPALMGKTYLDVTNPSCGLNPVKFNTSTEKPGTVTPTTAPLNILVKYSVRINKTSHTEVTVRKGSVFLDVMKAAQEKNETLFRFTVEETSWGPYITSVQGIKASNNDRTYWKLLSNGQPLSQGKEEDEERPCRVRCPERSRVSVRFRGTRQGYESILSLAVMSDSLWPHGLQSARLLCPWDLPGKNTWWRGSPFPSPRVWESQIHYLMIG</sequence>
<feature type="binding site" evidence="7">
    <location>
        <position position="405"/>
    </location>
    <ligand>
        <name>cyanocob(III)alamin</name>
        <dbReference type="ChEBI" id="CHEBI:17439"/>
    </ligand>
</feature>
<dbReference type="GeneTree" id="ENSGT00530000063370"/>